<reference evidence="2" key="2">
    <citation type="journal article" date="2023" name="IMA Fungus">
        <title>Comparative genomic study of the Penicillium genus elucidates a diverse pangenome and 15 lateral gene transfer events.</title>
        <authorList>
            <person name="Petersen C."/>
            <person name="Sorensen T."/>
            <person name="Nielsen M.R."/>
            <person name="Sondergaard T.E."/>
            <person name="Sorensen J.L."/>
            <person name="Fitzpatrick D.A."/>
            <person name="Frisvad J.C."/>
            <person name="Nielsen K.L."/>
        </authorList>
    </citation>
    <scope>NUCLEOTIDE SEQUENCE</scope>
    <source>
        <strain evidence="2">IBT 34128</strain>
    </source>
</reference>
<keyword evidence="3" id="KW-1185">Reference proteome</keyword>
<protein>
    <submittedName>
        <fullName evidence="2">Uncharacterized protein</fullName>
    </submittedName>
</protein>
<dbReference type="AlphaFoldDB" id="A0A9W9GAF6"/>
<evidence type="ECO:0000256" key="1">
    <source>
        <dbReference type="SAM" id="MobiDB-lite"/>
    </source>
</evidence>
<dbReference type="RefSeq" id="XP_056516313.1">
    <property type="nucleotide sequence ID" value="XM_056651463.1"/>
</dbReference>
<organism evidence="2 3">
    <name type="scientific">Penicillium alfredii</name>
    <dbReference type="NCBI Taxonomy" id="1506179"/>
    <lineage>
        <taxon>Eukaryota</taxon>
        <taxon>Fungi</taxon>
        <taxon>Dikarya</taxon>
        <taxon>Ascomycota</taxon>
        <taxon>Pezizomycotina</taxon>
        <taxon>Eurotiomycetes</taxon>
        <taxon>Eurotiomycetidae</taxon>
        <taxon>Eurotiales</taxon>
        <taxon>Aspergillaceae</taxon>
        <taxon>Penicillium</taxon>
    </lineage>
</organism>
<evidence type="ECO:0000313" key="3">
    <source>
        <dbReference type="Proteomes" id="UP001141434"/>
    </source>
</evidence>
<dbReference type="OrthoDB" id="4177740at2759"/>
<sequence>MPATMETDFQTQERTRLRAKYIQAVSDLTKTLKSQPQAAYRSDELDVLRVSLGSFDPNDQKFLDSSACLFKPLSSRESEKYTLVESDFDEIGLRSYKRFDEAYDSVTKEKGVTNPSPGYIMSKRANLISSHLDFLYYHSRKKIRKNLVSFYEVSGWVHIKYGNSFLDGARGLLSGDLIGLPYRLPDWRTVHMREWWKDEDASAPAYPHMMLIICSGAEAKENELLIGELGPIAQAIENRLEQAEFEETSLFPIMAISLFGPRHGRLLQAKFNKSGVLKIRASPIYSFRYKAEAPFDLFLRYLACEPRHGAEYEFYSDEEDAPMAPEYVSPPPGADKENVSPKQGDTPSAEEQ</sequence>
<proteinExistence type="predicted"/>
<gene>
    <name evidence="2" type="ORF">NUU61_000880</name>
</gene>
<evidence type="ECO:0000313" key="2">
    <source>
        <dbReference type="EMBL" id="KAJ5115121.1"/>
    </source>
</evidence>
<name>A0A9W9GAF6_9EURO</name>
<dbReference type="EMBL" id="JAPMSZ010000001">
    <property type="protein sequence ID" value="KAJ5115121.1"/>
    <property type="molecule type" value="Genomic_DNA"/>
</dbReference>
<accession>A0A9W9GAF6</accession>
<dbReference type="GeneID" id="81390631"/>
<comment type="caution">
    <text evidence="2">The sequence shown here is derived from an EMBL/GenBank/DDBJ whole genome shotgun (WGS) entry which is preliminary data.</text>
</comment>
<dbReference type="Proteomes" id="UP001141434">
    <property type="component" value="Unassembled WGS sequence"/>
</dbReference>
<feature type="region of interest" description="Disordered" evidence="1">
    <location>
        <begin position="314"/>
        <end position="352"/>
    </location>
</feature>
<reference evidence="2" key="1">
    <citation type="submission" date="2022-11" db="EMBL/GenBank/DDBJ databases">
        <authorList>
            <person name="Petersen C."/>
        </authorList>
    </citation>
    <scope>NUCLEOTIDE SEQUENCE</scope>
    <source>
        <strain evidence="2">IBT 34128</strain>
    </source>
</reference>